<feature type="region of interest" description="Disordered" evidence="1">
    <location>
        <begin position="867"/>
        <end position="897"/>
    </location>
</feature>
<proteinExistence type="predicted"/>
<keyword evidence="2" id="KW-0472">Membrane</keyword>
<dbReference type="PROSITE" id="PS50234">
    <property type="entry name" value="VWFA"/>
    <property type="match status" value="1"/>
</dbReference>
<dbReference type="NCBIfam" id="TIGR01167">
    <property type="entry name" value="LPXTG_anchor"/>
    <property type="match status" value="1"/>
</dbReference>
<protein>
    <recommendedName>
        <fullName evidence="4">VWFA domain-containing protein</fullName>
    </recommendedName>
</protein>
<feature type="region of interest" description="Disordered" evidence="1">
    <location>
        <begin position="583"/>
        <end position="610"/>
    </location>
</feature>
<feature type="region of interest" description="Disordered" evidence="1">
    <location>
        <begin position="423"/>
        <end position="486"/>
    </location>
</feature>
<dbReference type="SMART" id="SM00327">
    <property type="entry name" value="VWA"/>
    <property type="match status" value="1"/>
</dbReference>
<sequence>MAPLHRRRTAAVLPTLVALTALLCTTGIAPAATPSSPTSPAAVAEVPPPTATTSVVTVRTGGDRTADAEVGPLAGVTLGLFADEAATEPVDPDWGVCVSDADGDCSFTVPGTGSGGPNEGAVYTVRQIAAPSGWYTNPELRTGPGSGAGSLSPAYAFPTPELEGGQTYSSTSDFMYSTEYRTPPFTASTGIWQQSRVNPQLRAACGLDVALVLDLSASVGSALPQLKAAADQFTDALAGTPSRLSLFSFDRNSPSTGTENHPELTSVSTQAGADAFKNLYADWDLGSGTNWDQALYAVAKAQPRYDLTVVLTDGNPTRFSNPIEGDGSRTHFADTEGGIFAANAVKAQDTRVIAVGVGRGVEGVSGLNLRAISGPEAFTGDNPETADYYQTTDFAAAGAALNQLALSQCEGTLSVIKQIVPESNTGEDVSGSRNAGPGWEFTASSTEPLGGLPDTRTTDDDGTGGVTFEPEFPPTTGEAPVTVEETQQPNHTLVTQGGANAVCVNLDDGTPVSVTNSGATGFTVGLERQGGVSCTVYNRPDPAPDEPADLTVDKRWVIDGTGYDEGEQPDGYDATLTLTGPEGAEATPQSWGVPRAGYTRGDSSTVDEETTVPDRCELTARQVTEVNGDPVSADLPFQAVLDRDHTRLTVTNTVHCEEEPADLTVDKRWVIDGTGYDEGEQPDGYDATLTLTGPEGAEATPQSWGVPRAGYTRGDSSTVDEETTVPDRCELTARQVTEVNGDPVSADLPFQAVLDRDHTRLTVTNTVTCEEDESAHLELKKKVVNKHGGTALPTDWELSATGPDQIRGSGGAAGEVAAGTYRLAESSGPEGYDASQWSCVGTGGTLPVIDDEVTLAAGERATCTIVNKDRKHPGPTPTPSPTHTHDPGGELPDTGGSGTTGLLALAVALTAAGALAALVATSRRRFRDRDGATAD</sequence>
<accession>A0ABP7FWW6</accession>
<evidence type="ECO:0000256" key="1">
    <source>
        <dbReference type="SAM" id="MobiDB-lite"/>
    </source>
</evidence>
<evidence type="ECO:0000313" key="5">
    <source>
        <dbReference type="EMBL" id="GAA3747932.1"/>
    </source>
</evidence>
<name>A0ABP7FWW6_9ACTN</name>
<feature type="domain" description="VWFA" evidence="4">
    <location>
        <begin position="208"/>
        <end position="419"/>
    </location>
</feature>
<comment type="caution">
    <text evidence="5">The sequence shown here is derived from an EMBL/GenBank/DDBJ whole genome shotgun (WGS) entry which is preliminary data.</text>
</comment>
<keyword evidence="2" id="KW-0812">Transmembrane</keyword>
<dbReference type="CDD" id="cd00198">
    <property type="entry name" value="vWFA"/>
    <property type="match status" value="1"/>
</dbReference>
<dbReference type="InterPro" id="IPR036465">
    <property type="entry name" value="vWFA_dom_sf"/>
</dbReference>
<keyword evidence="2" id="KW-1133">Transmembrane helix</keyword>
<dbReference type="EMBL" id="BAABEP010000045">
    <property type="protein sequence ID" value="GAA3747932.1"/>
    <property type="molecule type" value="Genomic_DNA"/>
</dbReference>
<gene>
    <name evidence="5" type="ORF">GCM10023082_50320</name>
</gene>
<evidence type="ECO:0000256" key="2">
    <source>
        <dbReference type="SAM" id="Phobius"/>
    </source>
</evidence>
<dbReference type="Gene3D" id="3.40.50.410">
    <property type="entry name" value="von Willebrand factor, type A domain"/>
    <property type="match status" value="1"/>
</dbReference>
<feature type="chain" id="PRO_5045589099" description="VWFA domain-containing protein" evidence="3">
    <location>
        <begin position="32"/>
        <end position="935"/>
    </location>
</feature>
<feature type="transmembrane region" description="Helical" evidence="2">
    <location>
        <begin position="901"/>
        <end position="920"/>
    </location>
</feature>
<dbReference type="RefSeq" id="WP_345651820.1">
    <property type="nucleotide sequence ID" value="NZ_BAABEP010000045.1"/>
</dbReference>
<dbReference type="SUPFAM" id="SSF53300">
    <property type="entry name" value="vWA-like"/>
    <property type="match status" value="1"/>
</dbReference>
<dbReference type="Pfam" id="PF19403">
    <property type="entry name" value="SpaA_2"/>
    <property type="match status" value="1"/>
</dbReference>
<evidence type="ECO:0000259" key="4">
    <source>
        <dbReference type="PROSITE" id="PS50234"/>
    </source>
</evidence>
<evidence type="ECO:0000256" key="3">
    <source>
        <dbReference type="SAM" id="SignalP"/>
    </source>
</evidence>
<keyword evidence="3" id="KW-0732">Signal</keyword>
<evidence type="ECO:0000313" key="6">
    <source>
        <dbReference type="Proteomes" id="UP001499884"/>
    </source>
</evidence>
<organism evidence="5 6">
    <name type="scientific">Streptomyces tremellae</name>
    <dbReference type="NCBI Taxonomy" id="1124239"/>
    <lineage>
        <taxon>Bacteria</taxon>
        <taxon>Bacillati</taxon>
        <taxon>Actinomycetota</taxon>
        <taxon>Actinomycetes</taxon>
        <taxon>Kitasatosporales</taxon>
        <taxon>Streptomycetaceae</taxon>
        <taxon>Streptomyces</taxon>
    </lineage>
</organism>
<feature type="signal peptide" evidence="3">
    <location>
        <begin position="1"/>
        <end position="31"/>
    </location>
</feature>
<dbReference type="InterPro" id="IPR045826">
    <property type="entry name" value="SpaA_PFL_dom_2"/>
</dbReference>
<feature type="region of interest" description="Disordered" evidence="1">
    <location>
        <begin position="696"/>
        <end position="721"/>
    </location>
</feature>
<reference evidence="6" key="1">
    <citation type="journal article" date="2019" name="Int. J. Syst. Evol. Microbiol.">
        <title>The Global Catalogue of Microorganisms (GCM) 10K type strain sequencing project: providing services to taxonomists for standard genome sequencing and annotation.</title>
        <authorList>
            <consortium name="The Broad Institute Genomics Platform"/>
            <consortium name="The Broad Institute Genome Sequencing Center for Infectious Disease"/>
            <person name="Wu L."/>
            <person name="Ma J."/>
        </authorList>
    </citation>
    <scope>NUCLEOTIDE SEQUENCE [LARGE SCALE GENOMIC DNA]</scope>
    <source>
        <strain evidence="6">JCM 30846</strain>
    </source>
</reference>
<keyword evidence="6" id="KW-1185">Reference proteome</keyword>
<dbReference type="Proteomes" id="UP001499884">
    <property type="component" value="Unassembled WGS sequence"/>
</dbReference>
<feature type="compositionally biased region" description="Polar residues" evidence="1">
    <location>
        <begin position="423"/>
        <end position="433"/>
    </location>
</feature>
<dbReference type="InterPro" id="IPR002035">
    <property type="entry name" value="VWF_A"/>
</dbReference>